<dbReference type="SUPFAM" id="SSF88723">
    <property type="entry name" value="PIN domain-like"/>
    <property type="match status" value="1"/>
</dbReference>
<accession>A0A653F422</accession>
<keyword evidence="3 8" id="KW-0540">Nuclease</keyword>
<evidence type="ECO:0000256" key="7">
    <source>
        <dbReference type="ARBA" id="ARBA00038093"/>
    </source>
</evidence>
<dbReference type="GO" id="GO:0090729">
    <property type="term" value="F:toxin activity"/>
    <property type="evidence" value="ECO:0007669"/>
    <property type="project" value="UniProtKB-KW"/>
</dbReference>
<dbReference type="PANTHER" id="PTHR33653:SF1">
    <property type="entry name" value="RIBONUCLEASE VAPC2"/>
    <property type="match status" value="1"/>
</dbReference>
<dbReference type="GO" id="GO:0016787">
    <property type="term" value="F:hydrolase activity"/>
    <property type="evidence" value="ECO:0007669"/>
    <property type="project" value="UniProtKB-KW"/>
</dbReference>
<keyword evidence="8" id="KW-0800">Toxin</keyword>
<feature type="domain" description="PIN" evidence="9">
    <location>
        <begin position="20"/>
        <end position="136"/>
    </location>
</feature>
<dbReference type="InterPro" id="IPR022907">
    <property type="entry name" value="VapC_family"/>
</dbReference>
<comment type="function">
    <text evidence="8">Toxic component of a toxin-antitoxin (TA) system. An RNase.</text>
</comment>
<dbReference type="InterPro" id="IPR002716">
    <property type="entry name" value="PIN_dom"/>
</dbReference>
<evidence type="ECO:0000256" key="3">
    <source>
        <dbReference type="ARBA" id="ARBA00022722"/>
    </source>
</evidence>
<dbReference type="InterPro" id="IPR050556">
    <property type="entry name" value="Type_II_TA_system_RNase"/>
</dbReference>
<feature type="binding site" evidence="8">
    <location>
        <position position="22"/>
    </location>
    <ligand>
        <name>Mg(2+)</name>
        <dbReference type="ChEBI" id="CHEBI:18420"/>
    </ligand>
</feature>
<dbReference type="EMBL" id="LR589194">
    <property type="protein sequence ID" value="VTP04319.1"/>
    <property type="molecule type" value="Genomic_DNA"/>
</dbReference>
<reference evidence="10" key="1">
    <citation type="submission" date="2019-05" db="EMBL/GenBank/DDBJ databases">
        <authorList>
            <person name="Naeem R."/>
            <person name="Antony C."/>
            <person name="Guan Q."/>
        </authorList>
    </citation>
    <scope>NUCLEOTIDE SEQUENCE</scope>
    <source>
        <strain evidence="10">2</strain>
    </source>
</reference>
<keyword evidence="5 8" id="KW-0378">Hydrolase</keyword>
<dbReference type="GO" id="GO:0000287">
    <property type="term" value="F:magnesium ion binding"/>
    <property type="evidence" value="ECO:0007669"/>
    <property type="project" value="UniProtKB-UniRule"/>
</dbReference>
<protein>
    <recommendedName>
        <fullName evidence="8">Ribonuclease VapC</fullName>
        <shortName evidence="8">RNase VapC</shortName>
        <ecNumber evidence="8">3.1.-.-</ecNumber>
    </recommendedName>
    <alternativeName>
        <fullName evidence="8">Toxin VapC</fullName>
    </alternativeName>
</protein>
<organism evidence="10">
    <name type="scientific">Mycobacterium riyadhense</name>
    <dbReference type="NCBI Taxonomy" id="486698"/>
    <lineage>
        <taxon>Bacteria</taxon>
        <taxon>Bacillati</taxon>
        <taxon>Actinomycetota</taxon>
        <taxon>Actinomycetes</taxon>
        <taxon>Mycobacteriales</taxon>
        <taxon>Mycobacteriaceae</taxon>
        <taxon>Mycobacterium</taxon>
    </lineage>
</organism>
<gene>
    <name evidence="8" type="primary">vapC</name>
    <name evidence="10" type="ORF">BIN_B_05492</name>
</gene>
<evidence type="ECO:0000256" key="6">
    <source>
        <dbReference type="ARBA" id="ARBA00022842"/>
    </source>
</evidence>
<dbReference type="InterPro" id="IPR029060">
    <property type="entry name" value="PIN-like_dom_sf"/>
</dbReference>
<dbReference type="EC" id="3.1.-.-" evidence="8"/>
<evidence type="ECO:0000256" key="4">
    <source>
        <dbReference type="ARBA" id="ARBA00022723"/>
    </source>
</evidence>
<keyword evidence="2 8" id="KW-1277">Toxin-antitoxin system</keyword>
<sequence>MTQRGADRIVADFPLGEVHLVDTSAWSKSRNDARFFELFDESARRGLVATCDVICLELLRSARDRDRFMVQSRLLGTLPQCPIGRRELTRAREVQVELAAAGHHRGVKPVDLLIAAAAEAAQVPILHYDHDYDVIATITGQRSRWLAPPGALP</sequence>
<evidence type="ECO:0000256" key="2">
    <source>
        <dbReference type="ARBA" id="ARBA00022649"/>
    </source>
</evidence>
<comment type="similarity">
    <text evidence="7 8">Belongs to the PINc/VapC protein family.</text>
</comment>
<dbReference type="Gene3D" id="3.40.50.1010">
    <property type="entry name" value="5'-nuclease"/>
    <property type="match status" value="1"/>
</dbReference>
<feature type="binding site" evidence="8">
    <location>
        <position position="111"/>
    </location>
    <ligand>
        <name>Mg(2+)</name>
        <dbReference type="ChEBI" id="CHEBI:18420"/>
    </ligand>
</feature>
<dbReference type="GO" id="GO:0004540">
    <property type="term" value="F:RNA nuclease activity"/>
    <property type="evidence" value="ECO:0007669"/>
    <property type="project" value="InterPro"/>
</dbReference>
<dbReference type="HAMAP" id="MF_00265">
    <property type="entry name" value="VapC_Nob1"/>
    <property type="match status" value="1"/>
</dbReference>
<evidence type="ECO:0000256" key="1">
    <source>
        <dbReference type="ARBA" id="ARBA00001946"/>
    </source>
</evidence>
<evidence type="ECO:0000256" key="8">
    <source>
        <dbReference type="HAMAP-Rule" id="MF_00265"/>
    </source>
</evidence>
<evidence type="ECO:0000313" key="10">
    <source>
        <dbReference type="EMBL" id="VTP04319.1"/>
    </source>
</evidence>
<dbReference type="Pfam" id="PF01850">
    <property type="entry name" value="PIN"/>
    <property type="match status" value="1"/>
</dbReference>
<dbReference type="AlphaFoldDB" id="A0A653F422"/>
<dbReference type="PANTHER" id="PTHR33653">
    <property type="entry name" value="RIBONUCLEASE VAPC2"/>
    <property type="match status" value="1"/>
</dbReference>
<keyword evidence="6 8" id="KW-0460">Magnesium</keyword>
<evidence type="ECO:0000256" key="5">
    <source>
        <dbReference type="ARBA" id="ARBA00022801"/>
    </source>
</evidence>
<proteinExistence type="inferred from homology"/>
<evidence type="ECO:0000259" key="9">
    <source>
        <dbReference type="Pfam" id="PF01850"/>
    </source>
</evidence>
<name>A0A653F422_9MYCO</name>
<comment type="cofactor">
    <cofactor evidence="1 8">
        <name>Mg(2+)</name>
        <dbReference type="ChEBI" id="CHEBI:18420"/>
    </cofactor>
</comment>
<keyword evidence="4 8" id="KW-0479">Metal-binding</keyword>